<dbReference type="OrthoDB" id="5679173at2"/>
<sequence>MAKKSYDWVAIKVQFINSSLTISEFSEKYSIPFGTLKKQVAQGSWLDERSQVGTETVRKSVEVSSDIRAYQLTELDNKTLALIGKAQDKLARMIEQSAEAKELKSISSAIVDLQKGYRLALGASTENQSKQDVSEFADWVKEISRE</sequence>
<reference evidence="1 2" key="1">
    <citation type="submission" date="2018-11" db="EMBL/GenBank/DDBJ databases">
        <title>Genomic Encyclopedia of Type Strains, Phase IV (KMG-IV): sequencing the most valuable type-strain genomes for metagenomic binning, comparative biology and taxonomic classification.</title>
        <authorList>
            <person name="Goeker M."/>
        </authorList>
    </citation>
    <scope>NUCLEOTIDE SEQUENCE [LARGE SCALE GENOMIC DNA]</scope>
    <source>
        <strain evidence="1 2">DSM 27238</strain>
    </source>
</reference>
<organism evidence="1 2">
    <name type="scientific">Vespertiliibacter pulmonis</name>
    <dbReference type="NCBI Taxonomy" id="1443036"/>
    <lineage>
        <taxon>Bacteria</taxon>
        <taxon>Pseudomonadati</taxon>
        <taxon>Pseudomonadota</taxon>
        <taxon>Gammaproteobacteria</taxon>
        <taxon>Pasteurellales</taxon>
        <taxon>Pasteurellaceae</taxon>
        <taxon>Vespertiliibacter</taxon>
    </lineage>
</organism>
<protein>
    <recommendedName>
        <fullName evidence="3">Terminase small subunit</fullName>
    </recommendedName>
</protein>
<evidence type="ECO:0000313" key="1">
    <source>
        <dbReference type="EMBL" id="RPE86049.1"/>
    </source>
</evidence>
<evidence type="ECO:0000313" key="2">
    <source>
        <dbReference type="Proteomes" id="UP000281691"/>
    </source>
</evidence>
<dbReference type="AlphaFoldDB" id="A0A3N4W125"/>
<proteinExistence type="predicted"/>
<gene>
    <name evidence="1" type="ORF">EDC46_0440</name>
</gene>
<keyword evidence="2" id="KW-1185">Reference proteome</keyword>
<name>A0A3N4W125_9PAST</name>
<evidence type="ECO:0008006" key="3">
    <source>
        <dbReference type="Google" id="ProtNLM"/>
    </source>
</evidence>
<dbReference type="RefSeq" id="WP_124210610.1">
    <property type="nucleotide sequence ID" value="NZ_CP016615.1"/>
</dbReference>
<comment type="caution">
    <text evidence="1">The sequence shown here is derived from an EMBL/GenBank/DDBJ whole genome shotgun (WGS) entry which is preliminary data.</text>
</comment>
<dbReference type="EMBL" id="RKQP01000001">
    <property type="protein sequence ID" value="RPE86049.1"/>
    <property type="molecule type" value="Genomic_DNA"/>
</dbReference>
<dbReference type="Proteomes" id="UP000281691">
    <property type="component" value="Unassembled WGS sequence"/>
</dbReference>
<accession>A0A3N4W125</accession>